<dbReference type="Pfam" id="PF03845">
    <property type="entry name" value="Spore_permease"/>
    <property type="match status" value="1"/>
</dbReference>
<evidence type="ECO:0000313" key="3">
    <source>
        <dbReference type="Proteomes" id="UP000824044"/>
    </source>
</evidence>
<dbReference type="GO" id="GO:0016020">
    <property type="term" value="C:membrane"/>
    <property type="evidence" value="ECO:0007669"/>
    <property type="project" value="InterPro"/>
</dbReference>
<feature type="transmembrane region" description="Helical" evidence="1">
    <location>
        <begin position="213"/>
        <end position="233"/>
    </location>
</feature>
<keyword evidence="1" id="KW-1133">Transmembrane helix</keyword>
<keyword evidence="1" id="KW-0472">Membrane</keyword>
<keyword evidence="1" id="KW-0812">Transmembrane</keyword>
<organism evidence="2 3">
    <name type="scientific">Candidatus Gallimonas intestinigallinarum</name>
    <dbReference type="NCBI Taxonomy" id="2838604"/>
    <lineage>
        <taxon>Bacteria</taxon>
        <taxon>Bacillati</taxon>
        <taxon>Bacillota</taxon>
        <taxon>Clostridia</taxon>
        <taxon>Candidatus Gallimonas</taxon>
    </lineage>
</organism>
<reference evidence="2" key="2">
    <citation type="submission" date="2021-04" db="EMBL/GenBank/DDBJ databases">
        <authorList>
            <person name="Gilroy R."/>
        </authorList>
    </citation>
    <scope>NUCLEOTIDE SEQUENCE</scope>
    <source>
        <strain evidence="2">CHK33-5263</strain>
    </source>
</reference>
<feature type="transmembrane region" description="Helical" evidence="1">
    <location>
        <begin position="141"/>
        <end position="161"/>
    </location>
</feature>
<gene>
    <name evidence="2" type="ORF">H9812_03240</name>
</gene>
<name>A0A9D2DWP4_9FIRM</name>
<dbReference type="InterPro" id="IPR004761">
    <property type="entry name" value="Spore_GerAB"/>
</dbReference>
<dbReference type="Proteomes" id="UP000824044">
    <property type="component" value="Unassembled WGS sequence"/>
</dbReference>
<dbReference type="AlphaFoldDB" id="A0A9D2DWP4"/>
<proteinExistence type="predicted"/>
<reference evidence="2" key="1">
    <citation type="journal article" date="2021" name="PeerJ">
        <title>Extensive microbial diversity within the chicken gut microbiome revealed by metagenomics and culture.</title>
        <authorList>
            <person name="Gilroy R."/>
            <person name="Ravi A."/>
            <person name="Getino M."/>
            <person name="Pursley I."/>
            <person name="Horton D.L."/>
            <person name="Alikhan N.F."/>
            <person name="Baker D."/>
            <person name="Gharbi K."/>
            <person name="Hall N."/>
            <person name="Watson M."/>
            <person name="Adriaenssens E.M."/>
            <person name="Foster-Nyarko E."/>
            <person name="Jarju S."/>
            <person name="Secka A."/>
            <person name="Antonio M."/>
            <person name="Oren A."/>
            <person name="Chaudhuri R.R."/>
            <person name="La Ragione R."/>
            <person name="Hildebrand F."/>
            <person name="Pallen M.J."/>
        </authorList>
    </citation>
    <scope>NUCLEOTIDE SEQUENCE</scope>
    <source>
        <strain evidence="2">CHK33-5263</strain>
    </source>
</reference>
<feature type="non-terminal residue" evidence="2">
    <location>
        <position position="247"/>
    </location>
</feature>
<feature type="transmembrane region" description="Helical" evidence="1">
    <location>
        <begin position="181"/>
        <end position="201"/>
    </location>
</feature>
<evidence type="ECO:0000256" key="1">
    <source>
        <dbReference type="SAM" id="Phobius"/>
    </source>
</evidence>
<protein>
    <submittedName>
        <fullName evidence="2">GerAB/ArcD/ProY family transporter</fullName>
    </submittedName>
</protein>
<evidence type="ECO:0000313" key="2">
    <source>
        <dbReference type="EMBL" id="HIZ24475.1"/>
    </source>
</evidence>
<accession>A0A9D2DWP4</accession>
<feature type="transmembrane region" description="Helical" evidence="1">
    <location>
        <begin position="64"/>
        <end position="91"/>
    </location>
</feature>
<comment type="caution">
    <text evidence="2">The sequence shown here is derived from an EMBL/GenBank/DDBJ whole genome shotgun (WGS) entry which is preliminary data.</text>
</comment>
<dbReference type="EMBL" id="DXBS01000063">
    <property type="protein sequence ID" value="HIZ24475.1"/>
    <property type="molecule type" value="Genomic_DNA"/>
</dbReference>
<feature type="transmembrane region" description="Helical" evidence="1">
    <location>
        <begin position="36"/>
        <end position="57"/>
    </location>
</feature>
<feature type="transmembrane region" description="Helical" evidence="1">
    <location>
        <begin position="111"/>
        <end position="129"/>
    </location>
</feature>
<dbReference type="GO" id="GO:0009847">
    <property type="term" value="P:spore germination"/>
    <property type="evidence" value="ECO:0007669"/>
    <property type="project" value="InterPro"/>
</dbReference>
<sequence>MKLGSRQILFFLAAVAPVGKLILLPPQLAAVAGNDLLFPVLAQLLVQAALVFCVLLLSRRERTVYALLEGSIGGVGAKIVTWALALFLLYASFMPLVEQKLLVQSIFYDTIPSYIVFAPFFLLAAYLCSRPLAYTGRIWDILAPLAIFGMAGILLFSVGEADYGAILPVGAAGLPGFSGGVMRTCAWFFDAALLLPFVGRFDYKKGLAWKGAVCYLAGGAVLLFFLATFYGVFSDISVIQVFAFAKM</sequence>